<name>A0ACC0YG13_9ROSI</name>
<comment type="caution">
    <text evidence="1">The sequence shown here is derived from an EMBL/GenBank/DDBJ whole genome shotgun (WGS) entry which is preliminary data.</text>
</comment>
<evidence type="ECO:0000313" key="1">
    <source>
        <dbReference type="EMBL" id="KAJ0035738.1"/>
    </source>
</evidence>
<proteinExistence type="predicted"/>
<accession>A0ACC0YG13</accession>
<keyword evidence="2" id="KW-1185">Reference proteome</keyword>
<dbReference type="Proteomes" id="UP001163603">
    <property type="component" value="Chromosome 7"/>
</dbReference>
<reference evidence="2" key="1">
    <citation type="journal article" date="2023" name="G3 (Bethesda)">
        <title>Genome assembly and association tests identify interacting loci associated with vigor, precocity, and sex in interspecific pistachio rootstocks.</title>
        <authorList>
            <person name="Palmer W."/>
            <person name="Jacygrad E."/>
            <person name="Sagayaradj S."/>
            <person name="Cavanaugh K."/>
            <person name="Han R."/>
            <person name="Bertier L."/>
            <person name="Beede B."/>
            <person name="Kafkas S."/>
            <person name="Golino D."/>
            <person name="Preece J."/>
            <person name="Michelmore R."/>
        </authorList>
    </citation>
    <scope>NUCLEOTIDE SEQUENCE [LARGE SCALE GENOMIC DNA]</scope>
</reference>
<organism evidence="1 2">
    <name type="scientific">Pistacia integerrima</name>
    <dbReference type="NCBI Taxonomy" id="434235"/>
    <lineage>
        <taxon>Eukaryota</taxon>
        <taxon>Viridiplantae</taxon>
        <taxon>Streptophyta</taxon>
        <taxon>Embryophyta</taxon>
        <taxon>Tracheophyta</taxon>
        <taxon>Spermatophyta</taxon>
        <taxon>Magnoliopsida</taxon>
        <taxon>eudicotyledons</taxon>
        <taxon>Gunneridae</taxon>
        <taxon>Pentapetalae</taxon>
        <taxon>rosids</taxon>
        <taxon>malvids</taxon>
        <taxon>Sapindales</taxon>
        <taxon>Anacardiaceae</taxon>
        <taxon>Pistacia</taxon>
    </lineage>
</organism>
<sequence length="126" mass="14872">MKPSHRNKYYSHLYYQNHQLQNNFSAIYIDNLYAEPSLSEAHAKHKHALAGSSRGKEVMEEKVVPRNENRSLNNIEDAWSAIVAKSPQLRCVDERAEEFIYKFREDMKIERERSLLEFQKMLARSA</sequence>
<evidence type="ECO:0000313" key="2">
    <source>
        <dbReference type="Proteomes" id="UP001163603"/>
    </source>
</evidence>
<dbReference type="EMBL" id="CM047742">
    <property type="protein sequence ID" value="KAJ0035738.1"/>
    <property type="molecule type" value="Genomic_DNA"/>
</dbReference>
<gene>
    <name evidence="1" type="ORF">Pint_25061</name>
</gene>
<protein>
    <submittedName>
        <fullName evidence="1">Uncharacterized protein</fullName>
    </submittedName>
</protein>